<evidence type="ECO:0000256" key="4">
    <source>
        <dbReference type="ARBA" id="ARBA00022989"/>
    </source>
</evidence>
<gene>
    <name evidence="8" type="ORF">O1G21_33020</name>
</gene>
<dbReference type="Gene3D" id="1.20.1250.20">
    <property type="entry name" value="MFS general substrate transporter like domains"/>
    <property type="match status" value="1"/>
</dbReference>
<keyword evidence="5 6" id="KW-0472">Membrane</keyword>
<dbReference type="InterPro" id="IPR011701">
    <property type="entry name" value="MFS"/>
</dbReference>
<proteinExistence type="predicted"/>
<evidence type="ECO:0000256" key="2">
    <source>
        <dbReference type="ARBA" id="ARBA00022475"/>
    </source>
</evidence>
<feature type="transmembrane region" description="Helical" evidence="6">
    <location>
        <begin position="239"/>
        <end position="262"/>
    </location>
</feature>
<dbReference type="InterPro" id="IPR020846">
    <property type="entry name" value="MFS_dom"/>
</dbReference>
<evidence type="ECO:0000313" key="9">
    <source>
        <dbReference type="Proteomes" id="UP001212821"/>
    </source>
</evidence>
<dbReference type="PROSITE" id="PS50850">
    <property type="entry name" value="MFS"/>
    <property type="match status" value="1"/>
</dbReference>
<reference evidence="9" key="1">
    <citation type="submission" date="2022-12" db="EMBL/GenBank/DDBJ databases">
        <authorList>
            <person name="Mo P."/>
        </authorList>
    </citation>
    <scope>NUCLEOTIDE SEQUENCE [LARGE SCALE GENOMIC DNA]</scope>
    <source>
        <strain evidence="9">HUAS 3-15</strain>
    </source>
</reference>
<feature type="transmembrane region" description="Helical" evidence="6">
    <location>
        <begin position="64"/>
        <end position="85"/>
    </location>
</feature>
<dbReference type="InterPro" id="IPR036259">
    <property type="entry name" value="MFS_trans_sf"/>
</dbReference>
<protein>
    <submittedName>
        <fullName evidence="8">MFS transporter</fullName>
    </submittedName>
</protein>
<dbReference type="Proteomes" id="UP001212821">
    <property type="component" value="Chromosome"/>
</dbReference>
<dbReference type="Pfam" id="PF07690">
    <property type="entry name" value="MFS_1"/>
    <property type="match status" value="1"/>
</dbReference>
<organism evidence="8 9">
    <name type="scientific">Kitasatospora cathayae</name>
    <dbReference type="NCBI Taxonomy" id="3004092"/>
    <lineage>
        <taxon>Bacteria</taxon>
        <taxon>Bacillati</taxon>
        <taxon>Actinomycetota</taxon>
        <taxon>Actinomycetes</taxon>
        <taxon>Kitasatosporales</taxon>
        <taxon>Streptomycetaceae</taxon>
        <taxon>Kitasatospora</taxon>
    </lineage>
</organism>
<dbReference type="EMBL" id="CP115450">
    <property type="protein sequence ID" value="WBP90207.1"/>
    <property type="molecule type" value="Genomic_DNA"/>
</dbReference>
<feature type="transmembrane region" description="Helical" evidence="6">
    <location>
        <begin position="176"/>
        <end position="198"/>
    </location>
</feature>
<feature type="transmembrane region" description="Helical" evidence="6">
    <location>
        <begin position="268"/>
        <end position="290"/>
    </location>
</feature>
<dbReference type="PANTHER" id="PTHR23513">
    <property type="entry name" value="INTEGRAL MEMBRANE EFFLUX PROTEIN-RELATED"/>
    <property type="match status" value="1"/>
</dbReference>
<evidence type="ECO:0000256" key="6">
    <source>
        <dbReference type="SAM" id="Phobius"/>
    </source>
</evidence>
<name>A0ABY7QC75_9ACTN</name>
<evidence type="ECO:0000259" key="7">
    <source>
        <dbReference type="PROSITE" id="PS50850"/>
    </source>
</evidence>
<feature type="transmembrane region" description="Helical" evidence="6">
    <location>
        <begin position="393"/>
        <end position="411"/>
    </location>
</feature>
<sequence>MTATLAPPSDDPQVRSRWGLFAQRDFRLLWAGQTVSRLGSSVTTVALPLVAVLTLDAGPLATGLLSAAIWLPWLLLGLPAGVWVGRVPRRSVMIGCNLGSAALFASVPVAGRLGVLTMAQLVAVAFLSGVCSVFFGAADQAYLPELVAREDLIEGNAKLTGSGSAAEVAGRGLAGLIVQLMGAAAGLLVDVVSFLIAAGTLLRIRTRPEPVVREQAGSMRGQVREGLSFLLRDPYLRPFLCFGAAANFALMGYQSILALFLVRAAGIAPGWVGALASAAAVGGVLGSLAARPLCRRLGTARGTRIVLLTVTPFGLLMPLAGPGLGAALYVVGSLAVVAVVVLCNIVLGSFRQTYTPPELLTRVTAGSMFVVQATIPLGALTGGALGEVIGLRATMWVMTGLLALAGALPLLSPLRTLRELPTAPPENGKIIG</sequence>
<dbReference type="CDD" id="cd06173">
    <property type="entry name" value="MFS_MefA_like"/>
    <property type="match status" value="1"/>
</dbReference>
<keyword evidence="2" id="KW-1003">Cell membrane</keyword>
<feature type="domain" description="Major facilitator superfamily (MFS) profile" evidence="7">
    <location>
        <begin position="179"/>
        <end position="432"/>
    </location>
</feature>
<feature type="transmembrane region" description="Helical" evidence="6">
    <location>
        <begin position="38"/>
        <end position="57"/>
    </location>
</feature>
<comment type="subcellular location">
    <subcellularLocation>
        <location evidence="1">Cell membrane</location>
        <topology evidence="1">Multi-pass membrane protein</topology>
    </subcellularLocation>
</comment>
<dbReference type="RefSeq" id="WP_270148844.1">
    <property type="nucleotide sequence ID" value="NZ_CP115450.1"/>
</dbReference>
<feature type="transmembrane region" description="Helical" evidence="6">
    <location>
        <begin position="326"/>
        <end position="347"/>
    </location>
</feature>
<feature type="transmembrane region" description="Helical" evidence="6">
    <location>
        <begin position="91"/>
        <end position="111"/>
    </location>
</feature>
<keyword evidence="3 6" id="KW-0812">Transmembrane</keyword>
<feature type="transmembrane region" description="Helical" evidence="6">
    <location>
        <begin position="302"/>
        <end position="320"/>
    </location>
</feature>
<evidence type="ECO:0000313" key="8">
    <source>
        <dbReference type="EMBL" id="WBP90207.1"/>
    </source>
</evidence>
<feature type="transmembrane region" description="Helical" evidence="6">
    <location>
        <begin position="118"/>
        <end position="138"/>
    </location>
</feature>
<keyword evidence="9" id="KW-1185">Reference proteome</keyword>
<keyword evidence="4 6" id="KW-1133">Transmembrane helix</keyword>
<dbReference type="SUPFAM" id="SSF103473">
    <property type="entry name" value="MFS general substrate transporter"/>
    <property type="match status" value="1"/>
</dbReference>
<accession>A0ABY7QC75</accession>
<feature type="transmembrane region" description="Helical" evidence="6">
    <location>
        <begin position="359"/>
        <end position="381"/>
    </location>
</feature>
<evidence type="ECO:0000256" key="3">
    <source>
        <dbReference type="ARBA" id="ARBA00022692"/>
    </source>
</evidence>
<evidence type="ECO:0000256" key="1">
    <source>
        <dbReference type="ARBA" id="ARBA00004651"/>
    </source>
</evidence>
<evidence type="ECO:0000256" key="5">
    <source>
        <dbReference type="ARBA" id="ARBA00023136"/>
    </source>
</evidence>
<dbReference type="PANTHER" id="PTHR23513:SF6">
    <property type="entry name" value="MAJOR FACILITATOR SUPERFAMILY ASSOCIATED DOMAIN-CONTAINING PROTEIN"/>
    <property type="match status" value="1"/>
</dbReference>